<feature type="domain" description="Ribosomal RNA large subunit methyltransferase K/L-like methyltransferase" evidence="3">
    <location>
        <begin position="238"/>
        <end position="367"/>
    </location>
</feature>
<feature type="domain" description="tRNA (guanine(10)-N(2))-methyltransferase TRMT11 N-terminal" evidence="4">
    <location>
        <begin position="40"/>
        <end position="181"/>
    </location>
</feature>
<evidence type="ECO:0000256" key="2">
    <source>
        <dbReference type="ARBA" id="ARBA00022679"/>
    </source>
</evidence>
<dbReference type="GO" id="GO:0032259">
    <property type="term" value="P:methylation"/>
    <property type="evidence" value="ECO:0007669"/>
    <property type="project" value="UniProtKB-KW"/>
</dbReference>
<dbReference type="PANTHER" id="PTHR13370:SF3">
    <property type="entry name" value="TRNA (GUANINE(10)-N2)-METHYLTRANSFERASE HOMOLOG"/>
    <property type="match status" value="1"/>
</dbReference>
<dbReference type="GO" id="GO:0005737">
    <property type="term" value="C:cytoplasm"/>
    <property type="evidence" value="ECO:0007669"/>
    <property type="project" value="TreeGrafter"/>
</dbReference>
<protein>
    <submittedName>
        <fullName evidence="5">tRNA guanosine-2'-O-methyltransferase, putative</fullName>
    </submittedName>
</protein>
<dbReference type="Pfam" id="PF25904">
    <property type="entry name" value="Tmrp11_N"/>
    <property type="match status" value="1"/>
</dbReference>
<dbReference type="VEuPathDB" id="PlasmoDB:PVVCY_1305930"/>
<dbReference type="KEGG" id="pvv:PVVCY_1305930"/>
<reference evidence="5 6" key="1">
    <citation type="submission" date="2019-01" db="EMBL/GenBank/DDBJ databases">
        <authorList>
            <person name="Ramaprasad A."/>
        </authorList>
    </citation>
    <scope>NUCLEOTIDE SEQUENCE [LARGE SCALE GENOMIC DNA]</scope>
</reference>
<organism evidence="5 6">
    <name type="scientific">Plasmodium vinckei vinckei</name>
    <dbReference type="NCBI Taxonomy" id="54757"/>
    <lineage>
        <taxon>Eukaryota</taxon>
        <taxon>Sar</taxon>
        <taxon>Alveolata</taxon>
        <taxon>Apicomplexa</taxon>
        <taxon>Aconoidasida</taxon>
        <taxon>Haemosporida</taxon>
        <taxon>Plasmodiidae</taxon>
        <taxon>Plasmodium</taxon>
        <taxon>Plasmodium (Vinckeia)</taxon>
    </lineage>
</organism>
<keyword evidence="1 5" id="KW-0489">Methyltransferase</keyword>
<dbReference type="EMBL" id="LR215069">
    <property type="protein sequence ID" value="VEV58652.1"/>
    <property type="molecule type" value="Genomic_DNA"/>
</dbReference>
<evidence type="ECO:0000259" key="3">
    <source>
        <dbReference type="Pfam" id="PF01170"/>
    </source>
</evidence>
<evidence type="ECO:0000259" key="4">
    <source>
        <dbReference type="Pfam" id="PF25904"/>
    </source>
</evidence>
<dbReference type="PANTHER" id="PTHR13370">
    <property type="entry name" value="RNA METHYLASE-RELATED"/>
    <property type="match status" value="1"/>
</dbReference>
<dbReference type="GeneID" id="19958786"/>
<dbReference type="PIRSF" id="PIRSF017259">
    <property type="entry name" value="tRNA_mtfrase_TRM11"/>
    <property type="match status" value="1"/>
</dbReference>
<evidence type="ECO:0000313" key="5">
    <source>
        <dbReference type="EMBL" id="VEV58652.1"/>
    </source>
</evidence>
<dbReference type="RefSeq" id="XP_008622486.1">
    <property type="nucleotide sequence ID" value="XM_008624264.1"/>
</dbReference>
<name>A0A449BZ47_PLAVN</name>
<dbReference type="OrthoDB" id="296065at2759"/>
<dbReference type="InterPro" id="IPR000241">
    <property type="entry name" value="RlmKL-like_Mtase"/>
</dbReference>
<proteinExistence type="predicted"/>
<dbReference type="GO" id="GO:0008168">
    <property type="term" value="F:methyltransferase activity"/>
    <property type="evidence" value="ECO:0007669"/>
    <property type="project" value="UniProtKB-KW"/>
</dbReference>
<dbReference type="PROSITE" id="PS00092">
    <property type="entry name" value="N6_MTASE"/>
    <property type="match status" value="1"/>
</dbReference>
<sequence length="521" mass="60158">MSYLIWFSSHNKYDELKILELKSLLETFGYYCNISLNGEELNLKKNNYAGETYIKINKLQGNVSIENIWKNVLSRSILTKGVVEIWGEGGTYDELLVNLKTKNDLFESTLNNKKWCFHFHAYGKIINQEEKVKKMDMFNIYVEKYKNIDILNPHVQLAIFEEHDKESKGILNKIYFGKCIALRKFNPSLIYNKDSNDNICISDKKECDNCNNDTNINEKKKIENNNRKTWWAHYALNKRRILGPTTTDNELAFIMCNIAKIKKGDIVLDPFVGSGGLLIASSVFNAICIGNDIDIRLLKGYKLSYLNPHMKHKSNKKTIFENFKQYNLNSPEILVADNSNPVWNFFHKPWIDAIVTDPPYGNRATVRMSIKTEKNKKTNKIENENSEDITNDSISNNYIDALQNNNSHVENSEYTNNITISSSVTESSNNDKMGKIKSLTNTKTVTYSCALAVKDLLTIASKTLVDNGMLVFLFPVQFETMQEEMEILKHEDFYLISYGMQEFTDYSGRLIVAMQRKPRIY</sequence>
<dbReference type="InterPro" id="IPR059073">
    <property type="entry name" value="TRMT11_N"/>
</dbReference>
<dbReference type="SUPFAM" id="SSF53335">
    <property type="entry name" value="S-adenosyl-L-methionine-dependent methyltransferases"/>
    <property type="match status" value="1"/>
</dbReference>
<accession>A0A449BZ47</accession>
<dbReference type="InterPro" id="IPR002052">
    <property type="entry name" value="DNA_methylase_N6_adenine_CS"/>
</dbReference>
<dbReference type="GO" id="GO:0003676">
    <property type="term" value="F:nucleic acid binding"/>
    <property type="evidence" value="ECO:0007669"/>
    <property type="project" value="InterPro"/>
</dbReference>
<evidence type="ECO:0000256" key="1">
    <source>
        <dbReference type="ARBA" id="ARBA00022603"/>
    </source>
</evidence>
<evidence type="ECO:0000313" key="6">
    <source>
        <dbReference type="Proteomes" id="UP000290582"/>
    </source>
</evidence>
<dbReference type="AlphaFoldDB" id="A0A449BZ47"/>
<dbReference type="Gene3D" id="3.40.50.150">
    <property type="entry name" value="Vaccinia Virus protein VP39"/>
    <property type="match status" value="1"/>
</dbReference>
<gene>
    <name evidence="5" type="ORF">PVVCY_1305930</name>
</gene>
<keyword evidence="2 5" id="KW-0808">Transferase</keyword>
<dbReference type="Pfam" id="PF01170">
    <property type="entry name" value="UPF0020"/>
    <property type="match status" value="1"/>
</dbReference>
<dbReference type="InterPro" id="IPR029063">
    <property type="entry name" value="SAM-dependent_MTases_sf"/>
</dbReference>
<dbReference type="Proteomes" id="UP000290582">
    <property type="component" value="Chromosome PVVCY_13"/>
</dbReference>
<dbReference type="GO" id="GO:0043527">
    <property type="term" value="C:tRNA methyltransferase complex"/>
    <property type="evidence" value="ECO:0007669"/>
    <property type="project" value="UniProtKB-ARBA"/>
</dbReference>